<dbReference type="AlphaFoldDB" id="A0A815S1V6"/>
<dbReference type="EMBL" id="CAJNOI010002571">
    <property type="protein sequence ID" value="CAF1482409.1"/>
    <property type="molecule type" value="Genomic_DNA"/>
</dbReference>
<proteinExistence type="predicted"/>
<evidence type="ECO:0000313" key="7">
    <source>
        <dbReference type="Proteomes" id="UP000663877"/>
    </source>
</evidence>
<evidence type="ECO:0000259" key="3">
    <source>
        <dbReference type="Pfam" id="PF07993"/>
    </source>
</evidence>
<dbReference type="InterPro" id="IPR036291">
    <property type="entry name" value="NAD(P)-bd_dom_sf"/>
</dbReference>
<dbReference type="InterPro" id="IPR013120">
    <property type="entry name" value="FAR_NAD-bd"/>
</dbReference>
<accession>A0A815S1V6</accession>
<feature type="non-terminal residue" evidence="4">
    <location>
        <position position="1"/>
    </location>
</feature>
<dbReference type="PANTHER" id="PTHR44845">
    <property type="entry name" value="CARRIER DOMAIN-CONTAINING PROTEIN"/>
    <property type="match status" value="1"/>
</dbReference>
<dbReference type="Proteomes" id="UP000663832">
    <property type="component" value="Unassembled WGS sequence"/>
</dbReference>
<keyword evidence="2" id="KW-0597">Phosphoprotein</keyword>
<comment type="caution">
    <text evidence="4">The sequence shown here is derived from an EMBL/GenBank/DDBJ whole genome shotgun (WGS) entry which is preliminary data.</text>
</comment>
<dbReference type="Pfam" id="PF07993">
    <property type="entry name" value="NAD_binding_4"/>
    <property type="match status" value="1"/>
</dbReference>
<evidence type="ECO:0000313" key="6">
    <source>
        <dbReference type="Proteomes" id="UP000663832"/>
    </source>
</evidence>
<name>A0A815S1V6_9BILA</name>
<evidence type="ECO:0000256" key="1">
    <source>
        <dbReference type="ARBA" id="ARBA00022450"/>
    </source>
</evidence>
<gene>
    <name evidence="4" type="ORF">BJG266_LOCUS42142</name>
    <name evidence="5" type="ORF">QVE165_LOCUS59008</name>
</gene>
<reference evidence="4" key="1">
    <citation type="submission" date="2021-02" db="EMBL/GenBank/DDBJ databases">
        <authorList>
            <person name="Nowell W R."/>
        </authorList>
    </citation>
    <scope>NUCLEOTIDE SEQUENCE</scope>
</reference>
<protein>
    <recommendedName>
        <fullName evidence="3">Thioester reductase (TE) domain-containing protein</fullName>
    </recommendedName>
</protein>
<evidence type="ECO:0000313" key="4">
    <source>
        <dbReference type="EMBL" id="CAF1482409.1"/>
    </source>
</evidence>
<feature type="domain" description="Thioester reductase (TE)" evidence="3">
    <location>
        <begin position="21"/>
        <end position="259"/>
    </location>
</feature>
<evidence type="ECO:0000256" key="2">
    <source>
        <dbReference type="ARBA" id="ARBA00022553"/>
    </source>
</evidence>
<keyword evidence="6" id="KW-1185">Reference proteome</keyword>
<dbReference type="Proteomes" id="UP000663877">
    <property type="component" value="Unassembled WGS sequence"/>
</dbReference>
<dbReference type="Gene3D" id="3.40.50.720">
    <property type="entry name" value="NAD(P)-binding Rossmann-like Domain"/>
    <property type="match status" value="1"/>
</dbReference>
<keyword evidence="1" id="KW-0596">Phosphopantetheine</keyword>
<dbReference type="SUPFAM" id="SSF51735">
    <property type="entry name" value="NAD(P)-binding Rossmann-fold domains"/>
    <property type="match status" value="1"/>
</dbReference>
<dbReference type="OrthoDB" id="10014917at2759"/>
<dbReference type="PANTHER" id="PTHR44845:SF6">
    <property type="entry name" value="BETA-ALANINE-ACTIVATING ENZYME"/>
    <property type="match status" value="1"/>
</dbReference>
<sequence>PHHIRKLCSNFKLSEKKNILVTGATGFLGPLIICEIAKQMDDNVNIYCIIRATDNEHAKQRLQDDLEKCGKMNSVNWKQIHCIVGDISKDNLGLANDLYNKLIEEIGFIYHNASQVHLEMPYKALKKWNVQGTLNVLEFALKSHGKFIYTSSVAALPASNDLQEDSNGWTCLTSNEINQKDGYGQAKVICEKILKQASDLGAHIIIVRPCSISPHTNTGYTNLNDFINILLRTQIELNTIVENSNMKLHFVPVDYCAKVTVALSKHFESQGKCFNLYGNPFNIANIYKILFDKLSNINIKKIKQNQWKEFVLNNLSESSRSWPLRERIAAIQFVNEYHGDEQHVGVPIHMTKEFLEKKCLIPWFEIKDEDFIKSIDYMIQQKYFN</sequence>
<dbReference type="EMBL" id="CAJNOM010002891">
    <property type="protein sequence ID" value="CAF1638939.1"/>
    <property type="molecule type" value="Genomic_DNA"/>
</dbReference>
<evidence type="ECO:0000313" key="5">
    <source>
        <dbReference type="EMBL" id="CAF1638939.1"/>
    </source>
</evidence>
<organism evidence="4 7">
    <name type="scientific">Adineta steineri</name>
    <dbReference type="NCBI Taxonomy" id="433720"/>
    <lineage>
        <taxon>Eukaryota</taxon>
        <taxon>Metazoa</taxon>
        <taxon>Spiralia</taxon>
        <taxon>Gnathifera</taxon>
        <taxon>Rotifera</taxon>
        <taxon>Eurotatoria</taxon>
        <taxon>Bdelloidea</taxon>
        <taxon>Adinetida</taxon>
        <taxon>Adinetidae</taxon>
        <taxon>Adineta</taxon>
    </lineage>
</organism>